<accession>D5BS66</accession>
<dbReference type="OrthoDB" id="8480864at2"/>
<organism evidence="1 2">
    <name type="scientific">Puniceispirillum marinum (strain IMCC1322)</name>
    <dbReference type="NCBI Taxonomy" id="488538"/>
    <lineage>
        <taxon>Bacteria</taxon>
        <taxon>Pseudomonadati</taxon>
        <taxon>Pseudomonadota</taxon>
        <taxon>Alphaproteobacteria</taxon>
        <taxon>Candidatus Puniceispirillales</taxon>
        <taxon>Candidatus Puniceispirillaceae</taxon>
        <taxon>Candidatus Puniceispirillum</taxon>
    </lineage>
</organism>
<dbReference type="eggNOG" id="ENOG502ZVE3">
    <property type="taxonomic scope" value="Bacteria"/>
</dbReference>
<reference evidence="1 2" key="1">
    <citation type="journal article" date="2010" name="J. Bacteriol.">
        <title>Complete genome sequence of "Candidatus Puniceispirillum marinum" IMCC1322, a representative of the SAR116 clade in the Alphaproteobacteria.</title>
        <authorList>
            <person name="Oh H.M."/>
            <person name="Kwon K.K."/>
            <person name="Kang I."/>
            <person name="Kang S.G."/>
            <person name="Lee J.H."/>
            <person name="Kim S.J."/>
            <person name="Cho J.C."/>
        </authorList>
    </citation>
    <scope>NUCLEOTIDE SEQUENCE [LARGE SCALE GENOMIC DNA]</scope>
    <source>
        <strain evidence="1 2">IMCC1322</strain>
    </source>
</reference>
<dbReference type="KEGG" id="apb:SAR116_0870"/>
<dbReference type="HOGENOM" id="CLU_2737148_0_0_5"/>
<gene>
    <name evidence="1" type="ordered locus">SAR116_0870</name>
</gene>
<name>D5BS66_PUNMI</name>
<sequence>MQVKVHWIIDGVAEMDAESFEAAEKHIEDTIRGLISDKPDLLDKLGARAIQGKAYLPGSEDDIDMANNSEG</sequence>
<dbReference type="RefSeq" id="WP_013045742.1">
    <property type="nucleotide sequence ID" value="NC_014010.1"/>
</dbReference>
<keyword evidence="1" id="KW-0396">Initiation factor</keyword>
<dbReference type="Proteomes" id="UP000007460">
    <property type="component" value="Chromosome"/>
</dbReference>
<dbReference type="AlphaFoldDB" id="D5BS66"/>
<proteinExistence type="predicted"/>
<dbReference type="EMBL" id="CP001751">
    <property type="protein sequence ID" value="ADE39113.1"/>
    <property type="molecule type" value="Genomic_DNA"/>
</dbReference>
<keyword evidence="1" id="KW-0648">Protein biosynthesis</keyword>
<keyword evidence="2" id="KW-1185">Reference proteome</keyword>
<evidence type="ECO:0000313" key="1">
    <source>
        <dbReference type="EMBL" id="ADE39113.1"/>
    </source>
</evidence>
<dbReference type="STRING" id="488538.SAR116_0870"/>
<dbReference type="GO" id="GO:0003743">
    <property type="term" value="F:translation initiation factor activity"/>
    <property type="evidence" value="ECO:0007669"/>
    <property type="project" value="UniProtKB-KW"/>
</dbReference>
<protein>
    <submittedName>
        <fullName evidence="1">Translation initiation factor IF-2</fullName>
    </submittedName>
</protein>
<evidence type="ECO:0000313" key="2">
    <source>
        <dbReference type="Proteomes" id="UP000007460"/>
    </source>
</evidence>